<sequence length="124" mass="14977">MVKKDYWNSFYEFISWNNEHFSGDFIKVFYEKLRYDAYLLQFTRIDIRKIQNSQLSSLMKKTHQSIIGALRSRLIFSNNLISIHIMKRIIEIKYKFVVLSINYRIKFKTKAYFVSTQIILSAND</sequence>
<gene>
    <name evidence="1" type="ORF">BpHYR1_044016</name>
</gene>
<accession>A0A3M7Q0D9</accession>
<evidence type="ECO:0000313" key="1">
    <source>
        <dbReference type="EMBL" id="RNA04589.1"/>
    </source>
</evidence>
<reference evidence="1 2" key="1">
    <citation type="journal article" date="2018" name="Sci. Rep.">
        <title>Genomic signatures of local adaptation to the degree of environmental predictability in rotifers.</title>
        <authorList>
            <person name="Franch-Gras L."/>
            <person name="Hahn C."/>
            <person name="Garcia-Roger E.M."/>
            <person name="Carmona M.J."/>
            <person name="Serra M."/>
            <person name="Gomez A."/>
        </authorList>
    </citation>
    <scope>NUCLEOTIDE SEQUENCE [LARGE SCALE GENOMIC DNA]</scope>
    <source>
        <strain evidence="1">HYR1</strain>
    </source>
</reference>
<protein>
    <submittedName>
        <fullName evidence="1">Uncharacterized protein</fullName>
    </submittedName>
</protein>
<proteinExistence type="predicted"/>
<organism evidence="1 2">
    <name type="scientific">Brachionus plicatilis</name>
    <name type="common">Marine rotifer</name>
    <name type="synonym">Brachionus muelleri</name>
    <dbReference type="NCBI Taxonomy" id="10195"/>
    <lineage>
        <taxon>Eukaryota</taxon>
        <taxon>Metazoa</taxon>
        <taxon>Spiralia</taxon>
        <taxon>Gnathifera</taxon>
        <taxon>Rotifera</taxon>
        <taxon>Eurotatoria</taxon>
        <taxon>Monogononta</taxon>
        <taxon>Pseudotrocha</taxon>
        <taxon>Ploima</taxon>
        <taxon>Brachionidae</taxon>
        <taxon>Brachionus</taxon>
    </lineage>
</organism>
<keyword evidence="2" id="KW-1185">Reference proteome</keyword>
<dbReference type="Proteomes" id="UP000276133">
    <property type="component" value="Unassembled WGS sequence"/>
</dbReference>
<name>A0A3M7Q0D9_BRAPC</name>
<dbReference type="AlphaFoldDB" id="A0A3M7Q0D9"/>
<dbReference type="EMBL" id="REGN01008032">
    <property type="protein sequence ID" value="RNA04589.1"/>
    <property type="molecule type" value="Genomic_DNA"/>
</dbReference>
<comment type="caution">
    <text evidence="1">The sequence shown here is derived from an EMBL/GenBank/DDBJ whole genome shotgun (WGS) entry which is preliminary data.</text>
</comment>
<evidence type="ECO:0000313" key="2">
    <source>
        <dbReference type="Proteomes" id="UP000276133"/>
    </source>
</evidence>